<proteinExistence type="predicted"/>
<dbReference type="EMBL" id="QZAS01000008">
    <property type="protein sequence ID" value="THX14246.1"/>
    <property type="molecule type" value="Genomic_DNA"/>
</dbReference>
<reference evidence="1" key="1">
    <citation type="submission" date="2018-10" db="EMBL/GenBank/DDBJ databases">
        <title>Fifty Aureobasidium pullulans genomes reveal a recombining polyextremotolerant generalist.</title>
        <authorList>
            <person name="Gostincar C."/>
            <person name="Turk M."/>
            <person name="Zajc J."/>
            <person name="Gunde-Cimerman N."/>
        </authorList>
    </citation>
    <scope>NUCLEOTIDE SEQUENCE [LARGE SCALE GENOMIC DNA]</scope>
    <source>
        <strain evidence="1">EXF-10085</strain>
    </source>
</reference>
<name>A0A4S9D2R2_AURPU</name>
<gene>
    <name evidence="1" type="ORF">D6D13_03083</name>
</gene>
<organism evidence="1">
    <name type="scientific">Aureobasidium pullulans</name>
    <name type="common">Black yeast</name>
    <name type="synonym">Pullularia pullulans</name>
    <dbReference type="NCBI Taxonomy" id="5580"/>
    <lineage>
        <taxon>Eukaryota</taxon>
        <taxon>Fungi</taxon>
        <taxon>Dikarya</taxon>
        <taxon>Ascomycota</taxon>
        <taxon>Pezizomycotina</taxon>
        <taxon>Dothideomycetes</taxon>
        <taxon>Dothideomycetidae</taxon>
        <taxon>Dothideales</taxon>
        <taxon>Saccotheciaceae</taxon>
        <taxon>Aureobasidium</taxon>
    </lineage>
</organism>
<protein>
    <submittedName>
        <fullName evidence="1">Uncharacterized protein</fullName>
    </submittedName>
</protein>
<sequence>MATTKQFLNTTNMNTTYMNTTSKCPDFLEAPPNVTFPTCALGSCANNSAVMAKCCTDTPIIPYYYDSGFPGAKNETSGWGSYCQMKDNASAAVWENCVSFNGANGAIRWLSEEIANSPVLAPFRPLELVACGGFVAVTCLRNRSESHDLDYFLNKRSFGRQYDAVKTEMKRLIRKIADNLHFVPDWANDEITTFLSLLNNPEALFIESKQQGDVLHSDNNLVIYEAKWEWVLARKLKRLQRINRAQSPDDWLDCISIATLLYIKNGRSKLSPRILQRYDDTNRELSVLPETVKELTRRARESTNVSLFPYSVWFYTHHAFRYQWETGESIAHDLWPRRRGQIQVYDVARSKWRYYDCEKQKWV</sequence>
<dbReference type="AlphaFoldDB" id="A0A4S9D2R2"/>
<evidence type="ECO:0000313" key="1">
    <source>
        <dbReference type="EMBL" id="THX14246.1"/>
    </source>
</evidence>
<comment type="caution">
    <text evidence="1">The sequence shown here is derived from an EMBL/GenBank/DDBJ whole genome shotgun (WGS) entry which is preliminary data.</text>
</comment>
<accession>A0A4S9D2R2</accession>